<dbReference type="PRINTS" id="PR00095">
    <property type="entry name" value="ANTSNTHASEI"/>
</dbReference>
<protein>
    <submittedName>
        <fullName evidence="3">Aminodeoxychorismate synthase component I</fullName>
    </submittedName>
</protein>
<dbReference type="SUPFAM" id="SSF56322">
    <property type="entry name" value="ADC synthase"/>
    <property type="match status" value="1"/>
</dbReference>
<evidence type="ECO:0000256" key="1">
    <source>
        <dbReference type="SAM" id="MobiDB-lite"/>
    </source>
</evidence>
<dbReference type="GO" id="GO:0000162">
    <property type="term" value="P:L-tryptophan biosynthetic process"/>
    <property type="evidence" value="ECO:0007669"/>
    <property type="project" value="TreeGrafter"/>
</dbReference>
<evidence type="ECO:0000313" key="3">
    <source>
        <dbReference type="EMBL" id="NLR74441.1"/>
    </source>
</evidence>
<evidence type="ECO:0000259" key="2">
    <source>
        <dbReference type="Pfam" id="PF00425"/>
    </source>
</evidence>
<reference evidence="3 4" key="1">
    <citation type="submission" date="2020-04" db="EMBL/GenBank/DDBJ databases">
        <title>Draft genome of Leeia sp. IMCC25680.</title>
        <authorList>
            <person name="Song J."/>
            <person name="Cho J.-C."/>
        </authorList>
    </citation>
    <scope>NUCLEOTIDE SEQUENCE [LARGE SCALE GENOMIC DNA]</scope>
    <source>
        <strain evidence="3 4">IMCC25680</strain>
    </source>
</reference>
<dbReference type="InterPro" id="IPR019999">
    <property type="entry name" value="Anth_synth_I-like"/>
</dbReference>
<dbReference type="AlphaFoldDB" id="A0A847RXH4"/>
<name>A0A847RXH4_9NEIS</name>
<feature type="region of interest" description="Disordered" evidence="1">
    <location>
        <begin position="252"/>
        <end position="276"/>
    </location>
</feature>
<accession>A0A847RXH4</accession>
<sequence length="450" mass="49888">MSRTRIHPLDIVPDLFLLAARNPAQFPVLLQSSGPEGWDILLACPQPVALSSPDALFTVLDAAWRAEQQPVDPDLAELPFRGGWFVYCGYELLHEIEPTVPRFPATPDFPQACLLRVPAAILHRRDRNQSMLLLEDDAAHLLPQLLAACHDASPLPPWPPARVTALNEEDPAVYLRNIQRVKQYIHEGDVFQVNLSRRWAAEVADGFDPRALYRQLREVNPAPFSGLACLPDGEGQAWVVSASPERLLRVSHQAGERRAETRPIAGTHPRSTDPDEDAALKARLLASRKERAEHIMLVDLERNDLGRVCKPGSVKVDELMAVASYAFVHHIESNVHGNLRDDISPAQAIRALFPGGTITGCPKVRTMQIVRELETSPRYAYTGSMGFVNRDGSLDMNILIRSFMYAPHRADGALLFRAGGGIVADSDPERELNETRAKVRGLLRALGIQQ</sequence>
<dbReference type="PANTHER" id="PTHR11236">
    <property type="entry name" value="AMINOBENZOATE/ANTHRANILATE SYNTHASE"/>
    <property type="match status" value="1"/>
</dbReference>
<proteinExistence type="predicted"/>
<dbReference type="InterPro" id="IPR015890">
    <property type="entry name" value="Chorismate_C"/>
</dbReference>
<evidence type="ECO:0000313" key="4">
    <source>
        <dbReference type="Proteomes" id="UP000587991"/>
    </source>
</evidence>
<dbReference type="RefSeq" id="WP_168876055.1">
    <property type="nucleotide sequence ID" value="NZ_JABAIM010000001.1"/>
</dbReference>
<dbReference type="Gene3D" id="3.60.120.10">
    <property type="entry name" value="Anthranilate synthase"/>
    <property type="match status" value="1"/>
</dbReference>
<dbReference type="InterPro" id="IPR005801">
    <property type="entry name" value="ADC_synthase"/>
</dbReference>
<dbReference type="NCBIfam" id="NF006563">
    <property type="entry name" value="PRK09070.1"/>
    <property type="match status" value="1"/>
</dbReference>
<dbReference type="PANTHER" id="PTHR11236:SF9">
    <property type="entry name" value="ANTHRANILATE SYNTHASE COMPONENT 1"/>
    <property type="match status" value="1"/>
</dbReference>
<organism evidence="3 4">
    <name type="scientific">Leeia aquatica</name>
    <dbReference type="NCBI Taxonomy" id="2725557"/>
    <lineage>
        <taxon>Bacteria</taxon>
        <taxon>Pseudomonadati</taxon>
        <taxon>Pseudomonadota</taxon>
        <taxon>Betaproteobacteria</taxon>
        <taxon>Neisseriales</taxon>
        <taxon>Leeiaceae</taxon>
        <taxon>Leeia</taxon>
    </lineage>
</organism>
<dbReference type="Pfam" id="PF00425">
    <property type="entry name" value="Chorismate_bind"/>
    <property type="match status" value="1"/>
</dbReference>
<keyword evidence="4" id="KW-1185">Reference proteome</keyword>
<dbReference type="EMBL" id="JABAIM010000001">
    <property type="protein sequence ID" value="NLR74441.1"/>
    <property type="molecule type" value="Genomic_DNA"/>
</dbReference>
<gene>
    <name evidence="3" type="ORF">HF682_04655</name>
</gene>
<feature type="domain" description="Chorismate-utilising enzyme C-terminal" evidence="2">
    <location>
        <begin position="172"/>
        <end position="438"/>
    </location>
</feature>
<dbReference type="Proteomes" id="UP000587991">
    <property type="component" value="Unassembled WGS sequence"/>
</dbReference>
<comment type="caution">
    <text evidence="3">The sequence shown here is derived from an EMBL/GenBank/DDBJ whole genome shotgun (WGS) entry which is preliminary data.</text>
</comment>